<dbReference type="EMBL" id="FNJQ01000044">
    <property type="protein sequence ID" value="SDP72822.1"/>
    <property type="molecule type" value="Genomic_DNA"/>
</dbReference>
<evidence type="ECO:0000313" key="1">
    <source>
        <dbReference type="EMBL" id="SDP72822.1"/>
    </source>
</evidence>
<proteinExistence type="predicted"/>
<dbReference type="GO" id="GO:0016740">
    <property type="term" value="F:transferase activity"/>
    <property type="evidence" value="ECO:0007669"/>
    <property type="project" value="UniProtKB-KW"/>
</dbReference>
<evidence type="ECO:0000313" key="2">
    <source>
        <dbReference type="Proteomes" id="UP000182412"/>
    </source>
</evidence>
<dbReference type="Proteomes" id="UP000182412">
    <property type="component" value="Unassembled WGS sequence"/>
</dbReference>
<dbReference type="Gene3D" id="1.20.120.330">
    <property type="entry name" value="Nucleotidyltransferases domain 2"/>
    <property type="match status" value="1"/>
</dbReference>
<dbReference type="NCBIfam" id="TIGR01987">
    <property type="entry name" value="HI0074"/>
    <property type="match status" value="1"/>
</dbReference>
<dbReference type="InterPro" id="IPR010235">
    <property type="entry name" value="HepT"/>
</dbReference>
<sequence length="139" mass="16261">MLMTILQIAMKYADYHRALERLQSALYKDPDVDGIYIDASMHRFELSFYLAWNLMKVVLEYEGIEVDSPRSSICEAGKQGMIADTKMWFEMQKKRNLSSHTYNQASALDVYQLIREKYAPLLLALDKEVQRRLEVDQSN</sequence>
<dbReference type="SUPFAM" id="SSF81593">
    <property type="entry name" value="Nucleotidyltransferase substrate binding subunit/domain"/>
    <property type="match status" value="1"/>
</dbReference>
<keyword evidence="1" id="KW-0808">Transferase</keyword>
<dbReference type="Pfam" id="PF08780">
    <property type="entry name" value="NTase_sub_bind"/>
    <property type="match status" value="1"/>
</dbReference>
<reference evidence="1 2" key="1">
    <citation type="submission" date="2016-10" db="EMBL/GenBank/DDBJ databases">
        <authorList>
            <person name="de Groot N.N."/>
        </authorList>
    </citation>
    <scope>NUCLEOTIDE SEQUENCE [LARGE SCALE GENOMIC DNA]</scope>
    <source>
        <strain evidence="1 2">S137</strain>
    </source>
</reference>
<name>A0A1H0V2T2_SELRU</name>
<dbReference type="AlphaFoldDB" id="A0A1H0V2T2"/>
<gene>
    <name evidence="1" type="ORF">SAMN05216366_1442</name>
</gene>
<accession>A0A1H0V2T2</accession>
<protein>
    <submittedName>
        <fullName evidence="1">Nucleotidyltransferase substrate binding protein, HI0074 family</fullName>
    </submittedName>
</protein>
<organism evidence="1 2">
    <name type="scientific">Selenomonas ruminantium</name>
    <dbReference type="NCBI Taxonomy" id="971"/>
    <lineage>
        <taxon>Bacteria</taxon>
        <taxon>Bacillati</taxon>
        <taxon>Bacillota</taxon>
        <taxon>Negativicutes</taxon>
        <taxon>Selenomonadales</taxon>
        <taxon>Selenomonadaceae</taxon>
        <taxon>Selenomonas</taxon>
    </lineage>
</organism>